<dbReference type="InterPro" id="IPR000415">
    <property type="entry name" value="Nitroreductase-like"/>
</dbReference>
<dbReference type="InterPro" id="IPR052544">
    <property type="entry name" value="Bacteriocin_Proc_Enz"/>
</dbReference>
<dbReference type="InterPro" id="IPR029479">
    <property type="entry name" value="Nitroreductase"/>
</dbReference>
<dbReference type="EMBL" id="WPAF01000008">
    <property type="protein sequence ID" value="KAF0134415.1"/>
    <property type="molecule type" value="Genomic_DNA"/>
</dbReference>
<evidence type="ECO:0000259" key="1">
    <source>
        <dbReference type="Pfam" id="PF00881"/>
    </source>
</evidence>
<dbReference type="CDD" id="cd02142">
    <property type="entry name" value="McbC_SagB-like_oxidoreductase"/>
    <property type="match status" value="1"/>
</dbReference>
<accession>A0A833NS63</accession>
<protein>
    <submittedName>
        <fullName evidence="2">SagB-type dehydrogenase domain-containing protein</fullName>
    </submittedName>
</protein>
<comment type="caution">
    <text evidence="2">The sequence shown here is derived from an EMBL/GenBank/DDBJ whole genome shotgun (WGS) entry which is preliminary data.</text>
</comment>
<dbReference type="AlphaFoldDB" id="A0A833NS63"/>
<dbReference type="PANTHER" id="PTHR43745">
    <property type="entry name" value="NITROREDUCTASE MJ1384-RELATED"/>
    <property type="match status" value="1"/>
</dbReference>
<dbReference type="PANTHER" id="PTHR43745:SF2">
    <property type="entry name" value="NITROREDUCTASE MJ1384-RELATED"/>
    <property type="match status" value="1"/>
</dbReference>
<dbReference type="GO" id="GO:0016491">
    <property type="term" value="F:oxidoreductase activity"/>
    <property type="evidence" value="ECO:0007669"/>
    <property type="project" value="InterPro"/>
</dbReference>
<dbReference type="Gene3D" id="3.40.109.10">
    <property type="entry name" value="NADH Oxidase"/>
    <property type="match status" value="1"/>
</dbReference>
<dbReference type="Pfam" id="PF00881">
    <property type="entry name" value="Nitroreductase"/>
    <property type="match status" value="1"/>
</dbReference>
<evidence type="ECO:0000313" key="2">
    <source>
        <dbReference type="EMBL" id="KAF0134415.1"/>
    </source>
</evidence>
<dbReference type="Proteomes" id="UP000488506">
    <property type="component" value="Unassembled WGS sequence"/>
</dbReference>
<dbReference type="SUPFAM" id="SSF55469">
    <property type="entry name" value="FMN-dependent nitroreductase-like"/>
    <property type="match status" value="1"/>
</dbReference>
<sequence>MLVVFLLINGSAFAKEIIKLPLPKTNGKMSLEEALYHRRSERSFYNSPLSNEQIAQLLWAAQGITENTWRLRTAPSSGAIYPLELYLVNSLGVYRYLPESHSLELHLKGDKRLSLMRASLGQQFVGEAGIIVIVCADFEKSRAKYGLRADRYVPLEGGHAAQNILLQSVALGLGAVPVGSFWDDVVMAVIALPYCQEPLYLIPIGYIKQT</sequence>
<dbReference type="InterPro" id="IPR020051">
    <property type="entry name" value="SagB-type_dehydrogenase"/>
</dbReference>
<organism evidence="2 3">
    <name type="scientific">Candidatus Saganbacteria bacterium</name>
    <dbReference type="NCBI Taxonomy" id="2575572"/>
    <lineage>
        <taxon>Bacteria</taxon>
        <taxon>Bacillati</taxon>
        <taxon>Saganbacteria</taxon>
    </lineage>
</organism>
<proteinExistence type="predicted"/>
<dbReference type="NCBIfam" id="TIGR03605">
    <property type="entry name" value="antibiot_sagB"/>
    <property type="match status" value="1"/>
</dbReference>
<gene>
    <name evidence="2" type="ORF">FD145_640</name>
</gene>
<evidence type="ECO:0000313" key="3">
    <source>
        <dbReference type="Proteomes" id="UP000488506"/>
    </source>
</evidence>
<name>A0A833NS63_UNCSA</name>
<reference evidence="2 3" key="1">
    <citation type="submission" date="2019-12" db="EMBL/GenBank/DDBJ databases">
        <authorList>
            <person name="Wolfe R."/>
            <person name="Danczak R."/>
            <person name="Wilkins M."/>
        </authorList>
    </citation>
    <scope>NUCLEOTIDE SEQUENCE [LARGE SCALE GENOMIC DNA]</scope>
    <source>
        <strain evidence="2">X2_MaxBin.013</strain>
    </source>
</reference>
<feature type="domain" description="Nitroreductase" evidence="1">
    <location>
        <begin position="37"/>
        <end position="206"/>
    </location>
</feature>